<dbReference type="AlphaFoldDB" id="A0A1B9GST7"/>
<reference evidence="3" key="2">
    <citation type="submission" date="2013-12" db="EMBL/GenBank/DDBJ databases">
        <title>Evolution of pathogenesis and genome organization in the Tremellales.</title>
        <authorList>
            <person name="Cuomo C."/>
            <person name="Litvintseva A."/>
            <person name="Heitman J."/>
            <person name="Chen Y."/>
            <person name="Sun S."/>
            <person name="Springer D."/>
            <person name="Dromer F."/>
            <person name="Young S."/>
            <person name="Zeng Q."/>
            <person name="Chapman S."/>
            <person name="Gujja S."/>
            <person name="Saif S."/>
            <person name="Birren B."/>
        </authorList>
    </citation>
    <scope>NUCLEOTIDE SEQUENCE [LARGE SCALE GENOMIC DNA]</scope>
    <source>
        <strain evidence="3">BCC8398</strain>
    </source>
</reference>
<gene>
    <name evidence="2" type="ORF">I316_04083</name>
</gene>
<evidence type="ECO:0000256" key="1">
    <source>
        <dbReference type="SAM" id="MobiDB-lite"/>
    </source>
</evidence>
<evidence type="ECO:0000313" key="3">
    <source>
        <dbReference type="Proteomes" id="UP000092666"/>
    </source>
</evidence>
<feature type="region of interest" description="Disordered" evidence="1">
    <location>
        <begin position="1"/>
        <end position="23"/>
    </location>
</feature>
<dbReference type="Proteomes" id="UP000092666">
    <property type="component" value="Unassembled WGS sequence"/>
</dbReference>
<sequence length="169" mass="17265">MEIAVDGAGDGGDDGDEGKGELDSSNLLRACEAEVDGGGEVDLLLRLGAADVVAVVYDVVDDCDWVGVGKDFDREGELEDAVVVICMLLDGPKNVGLECAGVESSSPLFVAVPRDGKVSGEECDSKPESSSINREEGIDSSSGINGSNVTVSVDPAVTFVDVGQVEALG</sequence>
<name>A0A1B9GST7_9TREE</name>
<feature type="compositionally biased region" description="Basic and acidic residues" evidence="1">
    <location>
        <begin position="118"/>
        <end position="137"/>
    </location>
</feature>
<dbReference type="EMBL" id="KI669501">
    <property type="protein sequence ID" value="OCF34134.1"/>
    <property type="molecule type" value="Genomic_DNA"/>
</dbReference>
<accession>A0A1B9GST7</accession>
<evidence type="ECO:0000313" key="2">
    <source>
        <dbReference type="EMBL" id="OCF34134.1"/>
    </source>
</evidence>
<keyword evidence="3" id="KW-1185">Reference proteome</keyword>
<proteinExistence type="predicted"/>
<protein>
    <submittedName>
        <fullName evidence="2">Uncharacterized protein</fullName>
    </submittedName>
</protein>
<feature type="region of interest" description="Disordered" evidence="1">
    <location>
        <begin position="118"/>
        <end position="147"/>
    </location>
</feature>
<reference evidence="2 3" key="1">
    <citation type="submission" date="2013-07" db="EMBL/GenBank/DDBJ databases">
        <title>The Genome Sequence of Cryptococcus heveanensis BCC8398.</title>
        <authorList>
            <consortium name="The Broad Institute Genome Sequencing Platform"/>
            <person name="Cuomo C."/>
            <person name="Litvintseva A."/>
            <person name="Chen Y."/>
            <person name="Heitman J."/>
            <person name="Sun S."/>
            <person name="Springer D."/>
            <person name="Dromer F."/>
            <person name="Young S.K."/>
            <person name="Zeng Q."/>
            <person name="Gargeya S."/>
            <person name="Fitzgerald M."/>
            <person name="Abouelleil A."/>
            <person name="Alvarado L."/>
            <person name="Berlin A.M."/>
            <person name="Chapman S.B."/>
            <person name="Dewar J."/>
            <person name="Goldberg J."/>
            <person name="Griggs A."/>
            <person name="Gujja S."/>
            <person name="Hansen M."/>
            <person name="Howarth C."/>
            <person name="Imamovic A."/>
            <person name="Larimer J."/>
            <person name="McCowan C."/>
            <person name="Murphy C."/>
            <person name="Pearson M."/>
            <person name="Priest M."/>
            <person name="Roberts A."/>
            <person name="Saif S."/>
            <person name="Shea T."/>
            <person name="Sykes S."/>
            <person name="Wortman J."/>
            <person name="Nusbaum C."/>
            <person name="Birren B."/>
        </authorList>
    </citation>
    <scope>NUCLEOTIDE SEQUENCE [LARGE SCALE GENOMIC DNA]</scope>
    <source>
        <strain evidence="2 3">BCC8398</strain>
    </source>
</reference>
<organism evidence="2 3">
    <name type="scientific">Kwoniella heveanensis BCC8398</name>
    <dbReference type="NCBI Taxonomy" id="1296120"/>
    <lineage>
        <taxon>Eukaryota</taxon>
        <taxon>Fungi</taxon>
        <taxon>Dikarya</taxon>
        <taxon>Basidiomycota</taxon>
        <taxon>Agaricomycotina</taxon>
        <taxon>Tremellomycetes</taxon>
        <taxon>Tremellales</taxon>
        <taxon>Cryptococcaceae</taxon>
        <taxon>Kwoniella</taxon>
    </lineage>
</organism>